<dbReference type="Proteomes" id="UP001177744">
    <property type="component" value="Unassembled WGS sequence"/>
</dbReference>
<feature type="compositionally biased region" description="Basic and acidic residues" evidence="1">
    <location>
        <begin position="139"/>
        <end position="153"/>
    </location>
</feature>
<dbReference type="EMBL" id="JAULJE010000003">
    <property type="protein sequence ID" value="KAK1344728.1"/>
    <property type="molecule type" value="Genomic_DNA"/>
</dbReference>
<evidence type="ECO:0000256" key="1">
    <source>
        <dbReference type="SAM" id="MobiDB-lite"/>
    </source>
</evidence>
<feature type="region of interest" description="Disordered" evidence="1">
    <location>
        <begin position="119"/>
        <end position="167"/>
    </location>
</feature>
<organism evidence="2 3">
    <name type="scientific">Cnephaeus nilssonii</name>
    <name type="common">Northern bat</name>
    <name type="synonym">Eptesicus nilssonii</name>
    <dbReference type="NCBI Taxonomy" id="3371016"/>
    <lineage>
        <taxon>Eukaryota</taxon>
        <taxon>Metazoa</taxon>
        <taxon>Chordata</taxon>
        <taxon>Craniata</taxon>
        <taxon>Vertebrata</taxon>
        <taxon>Euteleostomi</taxon>
        <taxon>Mammalia</taxon>
        <taxon>Eutheria</taxon>
        <taxon>Laurasiatheria</taxon>
        <taxon>Chiroptera</taxon>
        <taxon>Yangochiroptera</taxon>
        <taxon>Vespertilionidae</taxon>
        <taxon>Cnephaeus</taxon>
    </lineage>
</organism>
<sequence length="167" mass="18226">MELGKLVTKPQFSHLQRGANVATHQESHEAPKRHYQCKTSFDRQGVVFAVLRASTDHVICHSIEEIGLLEQEITPGVVYDGDLYFPEVVNVQSLSHAGRVQLGVFSEVWATWGPLKGETAQGATGAHPGHQEQFSSQDRVSREPATKAPEPRDLGAGSRTEGYPAAV</sequence>
<keyword evidence="3" id="KW-1185">Reference proteome</keyword>
<evidence type="ECO:0000313" key="3">
    <source>
        <dbReference type="Proteomes" id="UP001177744"/>
    </source>
</evidence>
<dbReference type="AlphaFoldDB" id="A0AA40LUW3"/>
<name>A0AA40LUW3_CNENI</name>
<reference evidence="2" key="1">
    <citation type="submission" date="2023-06" db="EMBL/GenBank/DDBJ databases">
        <title>Reference genome for the Northern bat (Eptesicus nilssonii), a most northern bat species.</title>
        <authorList>
            <person name="Laine V.N."/>
            <person name="Pulliainen A.T."/>
            <person name="Lilley T.M."/>
        </authorList>
    </citation>
    <scope>NUCLEOTIDE SEQUENCE</scope>
    <source>
        <strain evidence="2">BLF_Eptnil</strain>
        <tissue evidence="2">Kidney</tissue>
    </source>
</reference>
<accession>A0AA40LUW3</accession>
<gene>
    <name evidence="2" type="ORF">QTO34_013426</name>
</gene>
<evidence type="ECO:0000313" key="2">
    <source>
        <dbReference type="EMBL" id="KAK1344728.1"/>
    </source>
</evidence>
<proteinExistence type="predicted"/>
<comment type="caution">
    <text evidence="2">The sequence shown here is derived from an EMBL/GenBank/DDBJ whole genome shotgun (WGS) entry which is preliminary data.</text>
</comment>
<protein>
    <submittedName>
        <fullName evidence="2">Uncharacterized protein</fullName>
    </submittedName>
</protein>